<evidence type="ECO:0000259" key="7">
    <source>
        <dbReference type="PROSITE" id="PS51898"/>
    </source>
</evidence>
<sequence length="396" mass="46248">MTGYCSKRGNSWTYVIDVGVDPKTGKRKRTSKGGFKTKKEAQIALAKVQIDLSTNTFVEESDILFKDFAQEWLDLYQSTGKVKISTVRVRMHEMSNLMPYFAHCKMSNITKKMYQKVLSDLFKRFANVTLEGIHSTCRMIFKKAVELDIVKNDPTQYAVVPKHKKTVEELENAKEKIKYLEKEELAHYLDKCKEVGKPQDYEILTLLAYTGLRVGELCALKWRDIDFEEGTLNITKTYYNPDNNTVKYQLLTPKTETSIRCIEVDPDVLYDLKKLKSWQKELRMKFRNSYHDKDFVFVNYERFFGYPLLIKTVENHMNHLLKVAELNEGLTPHSLRHTHTSLLAEAGVGLEEIMRRLGHKDDDTTRYVYMHVTKSMKKESSRKFSELMRGLRKNSL</sequence>
<evidence type="ECO:0000256" key="1">
    <source>
        <dbReference type="ARBA" id="ARBA00003283"/>
    </source>
</evidence>
<dbReference type="InterPro" id="IPR028259">
    <property type="entry name" value="AP2-like_int_N"/>
</dbReference>
<dbReference type="Gene3D" id="1.10.150.130">
    <property type="match status" value="1"/>
</dbReference>
<proteinExistence type="inferred from homology"/>
<keyword evidence="4 6" id="KW-0238">DNA-binding</keyword>
<feature type="domain" description="Core-binding (CB)" evidence="8">
    <location>
        <begin position="63"/>
        <end position="145"/>
    </location>
</feature>
<dbReference type="EMBL" id="MLBF01000008">
    <property type="protein sequence ID" value="OLN32469.1"/>
    <property type="molecule type" value="Genomic_DNA"/>
</dbReference>
<dbReference type="PANTHER" id="PTHR30349:SF64">
    <property type="entry name" value="PROPHAGE INTEGRASE INTD-RELATED"/>
    <property type="match status" value="1"/>
</dbReference>
<dbReference type="Proteomes" id="UP000186102">
    <property type="component" value="Unassembled WGS sequence"/>
</dbReference>
<reference evidence="9 10" key="1">
    <citation type="submission" date="2016-09" db="EMBL/GenBank/DDBJ databases">
        <title>Complete genome of Desulfosporosinus sp. OL.</title>
        <authorList>
            <person name="Mardanov A."/>
            <person name="Beletsky A."/>
            <person name="Panova A."/>
            <person name="Karnachuk O."/>
            <person name="Ravin N."/>
        </authorList>
    </citation>
    <scope>NUCLEOTIDE SEQUENCE [LARGE SCALE GENOMIC DNA]</scope>
    <source>
        <strain evidence="9 10">OL</strain>
    </source>
</reference>
<dbReference type="RefSeq" id="WP_075364222.1">
    <property type="nucleotide sequence ID" value="NZ_MLBF01000008.1"/>
</dbReference>
<comment type="function">
    <text evidence="1">Site-specific tyrosine recombinase, which acts by catalyzing the cutting and rejoining of the recombining DNA molecules.</text>
</comment>
<dbReference type="STRING" id="1888891.DSOL_1505"/>
<keyword evidence="10" id="KW-1185">Reference proteome</keyword>
<dbReference type="PROSITE" id="PS51900">
    <property type="entry name" value="CB"/>
    <property type="match status" value="1"/>
</dbReference>
<dbReference type="GO" id="GO:0015074">
    <property type="term" value="P:DNA integration"/>
    <property type="evidence" value="ECO:0007669"/>
    <property type="project" value="UniProtKB-KW"/>
</dbReference>
<keyword evidence="3" id="KW-0229">DNA integration</keyword>
<dbReference type="PROSITE" id="PS51898">
    <property type="entry name" value="TYR_RECOMBINASE"/>
    <property type="match status" value="1"/>
</dbReference>
<dbReference type="Pfam" id="PF14657">
    <property type="entry name" value="Arm-DNA-bind_4"/>
    <property type="match status" value="1"/>
</dbReference>
<dbReference type="PANTHER" id="PTHR30349">
    <property type="entry name" value="PHAGE INTEGRASE-RELATED"/>
    <property type="match status" value="1"/>
</dbReference>
<dbReference type="Pfam" id="PF00589">
    <property type="entry name" value="Phage_integrase"/>
    <property type="match status" value="1"/>
</dbReference>
<dbReference type="InterPro" id="IPR050090">
    <property type="entry name" value="Tyrosine_recombinase_XerCD"/>
</dbReference>
<dbReference type="Gene3D" id="1.10.443.10">
    <property type="entry name" value="Intergrase catalytic core"/>
    <property type="match status" value="1"/>
</dbReference>
<evidence type="ECO:0000256" key="4">
    <source>
        <dbReference type="ARBA" id="ARBA00023125"/>
    </source>
</evidence>
<accession>A0A1Q8QYM5</accession>
<dbReference type="OrthoDB" id="9785687at2"/>
<dbReference type="AlphaFoldDB" id="A0A1Q8QYM5"/>
<evidence type="ECO:0000256" key="6">
    <source>
        <dbReference type="PROSITE-ProRule" id="PRU01248"/>
    </source>
</evidence>
<evidence type="ECO:0000259" key="8">
    <source>
        <dbReference type="PROSITE" id="PS51900"/>
    </source>
</evidence>
<dbReference type="InterPro" id="IPR004107">
    <property type="entry name" value="Integrase_SAM-like_N"/>
</dbReference>
<dbReference type="InterPro" id="IPR002104">
    <property type="entry name" value="Integrase_catalytic"/>
</dbReference>
<protein>
    <submittedName>
        <fullName evidence="9">Phage integrase</fullName>
    </submittedName>
</protein>
<keyword evidence="5" id="KW-0233">DNA recombination</keyword>
<dbReference type="SUPFAM" id="SSF56349">
    <property type="entry name" value="DNA breaking-rejoining enzymes"/>
    <property type="match status" value="1"/>
</dbReference>
<name>A0A1Q8QYM5_9FIRM</name>
<dbReference type="GO" id="GO:0003677">
    <property type="term" value="F:DNA binding"/>
    <property type="evidence" value="ECO:0007669"/>
    <property type="project" value="UniProtKB-UniRule"/>
</dbReference>
<comment type="caution">
    <text evidence="9">The sequence shown here is derived from an EMBL/GenBank/DDBJ whole genome shotgun (WGS) entry which is preliminary data.</text>
</comment>
<evidence type="ECO:0000313" key="9">
    <source>
        <dbReference type="EMBL" id="OLN32469.1"/>
    </source>
</evidence>
<organism evidence="9 10">
    <name type="scientific">Desulfosporosinus metallidurans</name>
    <dbReference type="NCBI Taxonomy" id="1888891"/>
    <lineage>
        <taxon>Bacteria</taxon>
        <taxon>Bacillati</taxon>
        <taxon>Bacillota</taxon>
        <taxon>Clostridia</taxon>
        <taxon>Eubacteriales</taxon>
        <taxon>Desulfitobacteriaceae</taxon>
        <taxon>Desulfosporosinus</taxon>
    </lineage>
</organism>
<dbReference type="GO" id="GO:0006310">
    <property type="term" value="P:DNA recombination"/>
    <property type="evidence" value="ECO:0007669"/>
    <property type="project" value="UniProtKB-KW"/>
</dbReference>
<dbReference type="InterPro" id="IPR044068">
    <property type="entry name" value="CB"/>
</dbReference>
<comment type="similarity">
    <text evidence="2">Belongs to the 'phage' integrase family.</text>
</comment>
<evidence type="ECO:0000256" key="2">
    <source>
        <dbReference type="ARBA" id="ARBA00008857"/>
    </source>
</evidence>
<gene>
    <name evidence="9" type="ORF">DSOL_1505</name>
</gene>
<evidence type="ECO:0000256" key="3">
    <source>
        <dbReference type="ARBA" id="ARBA00022908"/>
    </source>
</evidence>
<evidence type="ECO:0000256" key="5">
    <source>
        <dbReference type="ARBA" id="ARBA00023172"/>
    </source>
</evidence>
<dbReference type="Pfam" id="PF14659">
    <property type="entry name" value="Phage_int_SAM_3"/>
    <property type="match status" value="1"/>
</dbReference>
<evidence type="ECO:0000313" key="10">
    <source>
        <dbReference type="Proteomes" id="UP000186102"/>
    </source>
</evidence>
<dbReference type="InterPro" id="IPR011010">
    <property type="entry name" value="DNA_brk_join_enz"/>
</dbReference>
<dbReference type="CDD" id="cd01189">
    <property type="entry name" value="INT_ICEBs1_C_like"/>
    <property type="match status" value="1"/>
</dbReference>
<dbReference type="InterPro" id="IPR013762">
    <property type="entry name" value="Integrase-like_cat_sf"/>
</dbReference>
<dbReference type="InterPro" id="IPR010998">
    <property type="entry name" value="Integrase_recombinase_N"/>
</dbReference>
<feature type="domain" description="Tyr recombinase" evidence="7">
    <location>
        <begin position="175"/>
        <end position="382"/>
    </location>
</feature>